<gene>
    <name evidence="2" type="ORF">CEN89_220</name>
</gene>
<reference evidence="2 3" key="1">
    <citation type="submission" date="2017-07" db="EMBL/GenBank/DDBJ databases">
        <title>Mechanisms for carbon and nitrogen cycling indicate functional differentiation within the Candidate Phyla Radiation.</title>
        <authorList>
            <person name="Danczak R.E."/>
            <person name="Johnston M.D."/>
            <person name="Kenah C."/>
            <person name="Slattery M."/>
            <person name="Wrighton K.C."/>
            <person name="Wilkins M.J."/>
        </authorList>
    </citation>
    <scope>NUCLEOTIDE SEQUENCE [LARGE SCALE GENOMIC DNA]</scope>
    <source>
        <strain evidence="2">Licking1014_7</strain>
    </source>
</reference>
<keyword evidence="1" id="KW-0472">Membrane</keyword>
<keyword evidence="1" id="KW-0812">Transmembrane</keyword>
<keyword evidence="1" id="KW-1133">Transmembrane helix</keyword>
<comment type="caution">
    <text evidence="2">The sequence shown here is derived from an EMBL/GenBank/DDBJ whole genome shotgun (WGS) entry which is preliminary data.</text>
</comment>
<feature type="transmembrane region" description="Helical" evidence="1">
    <location>
        <begin position="12"/>
        <end position="33"/>
    </location>
</feature>
<protein>
    <recommendedName>
        <fullName evidence="4">Prepilin-type N-terminal cleavage/methylation domain-containing protein</fullName>
    </recommendedName>
</protein>
<dbReference type="EMBL" id="VMGK01000005">
    <property type="protein sequence ID" value="TSC93210.1"/>
    <property type="molecule type" value="Genomic_DNA"/>
</dbReference>
<evidence type="ECO:0000313" key="2">
    <source>
        <dbReference type="EMBL" id="TSC93210.1"/>
    </source>
</evidence>
<organism evidence="2 3">
    <name type="scientific">Candidatus Berkelbacteria bacterium Licking1014_7</name>
    <dbReference type="NCBI Taxonomy" id="2017147"/>
    <lineage>
        <taxon>Bacteria</taxon>
        <taxon>Candidatus Berkelbacteria</taxon>
    </lineage>
</organism>
<proteinExistence type="predicted"/>
<evidence type="ECO:0008006" key="4">
    <source>
        <dbReference type="Google" id="ProtNLM"/>
    </source>
</evidence>
<evidence type="ECO:0000256" key="1">
    <source>
        <dbReference type="SAM" id="Phobius"/>
    </source>
</evidence>
<dbReference type="SUPFAM" id="SSF54523">
    <property type="entry name" value="Pili subunits"/>
    <property type="match status" value="1"/>
</dbReference>
<sequence>MKNTNRKTGFSLIEIVIATGIFAFALVAGLSSYQSFNRTYKATQAKREATQTLQFIYETISREVWSADKIVFDVANTKKATIGSVVLEYKNNEIQIGAVRLNDSAKVKIDDFTLCPDKNSVRIDDCTTDRNLVVQFQMDFSGRQETIKFVNTLRKL</sequence>
<dbReference type="InterPro" id="IPR045584">
    <property type="entry name" value="Pilin-like"/>
</dbReference>
<name>A0A554LK13_9BACT</name>
<dbReference type="Proteomes" id="UP000315689">
    <property type="component" value="Unassembled WGS sequence"/>
</dbReference>
<dbReference type="PROSITE" id="PS00409">
    <property type="entry name" value="PROKAR_NTER_METHYL"/>
    <property type="match status" value="1"/>
</dbReference>
<dbReference type="InterPro" id="IPR012902">
    <property type="entry name" value="N_methyl_site"/>
</dbReference>
<evidence type="ECO:0000313" key="3">
    <source>
        <dbReference type="Proteomes" id="UP000315689"/>
    </source>
</evidence>
<accession>A0A554LK13</accession>
<dbReference type="AlphaFoldDB" id="A0A554LK13"/>